<feature type="domain" description="Carbohydrate kinase FGGY C-terminal" evidence="5">
    <location>
        <begin position="351"/>
        <end position="439"/>
    </location>
</feature>
<dbReference type="Pfam" id="PF02782">
    <property type="entry name" value="FGGY_C"/>
    <property type="match status" value="1"/>
</dbReference>
<dbReference type="RefSeq" id="WP_015706656.1">
    <property type="nucleotide sequence ID" value="NC_015578.1"/>
</dbReference>
<dbReference type="HOGENOM" id="CLU_009281_3_3_12"/>
<proteinExistence type="inferred from homology"/>
<dbReference type="InterPro" id="IPR043129">
    <property type="entry name" value="ATPase_NBD"/>
</dbReference>
<name>F5YQX5_TREPZ</name>
<evidence type="ECO:0000256" key="3">
    <source>
        <dbReference type="ARBA" id="ARBA00022777"/>
    </source>
</evidence>
<evidence type="ECO:0000259" key="4">
    <source>
        <dbReference type="Pfam" id="PF00370"/>
    </source>
</evidence>
<reference evidence="7" key="1">
    <citation type="submission" date="2009-12" db="EMBL/GenBank/DDBJ databases">
        <title>Complete sequence of Treponema primitia strain ZAS-2.</title>
        <authorList>
            <person name="Tetu S.G."/>
            <person name="Matson E."/>
            <person name="Ren Q."/>
            <person name="Seshadri R."/>
            <person name="Elbourne L."/>
            <person name="Hassan K.A."/>
            <person name="Durkin A."/>
            <person name="Radune D."/>
            <person name="Mohamoud Y."/>
            <person name="Shay R."/>
            <person name="Jin S."/>
            <person name="Zhang X."/>
            <person name="Lucey K."/>
            <person name="Ballor N.R."/>
            <person name="Ottesen E."/>
            <person name="Rosenthal R."/>
            <person name="Allen A."/>
            <person name="Leadbetter J.R."/>
            <person name="Paulsen I.T."/>
        </authorList>
    </citation>
    <scope>NUCLEOTIDE SEQUENCE [LARGE SCALE GENOMIC DNA]</scope>
    <source>
        <strain evidence="7">ATCC BAA-887 / DSM 12427 / ZAS-2</strain>
    </source>
</reference>
<gene>
    <name evidence="6" type="ordered locus">TREPR_3653</name>
</gene>
<dbReference type="STRING" id="545694.TREPR_3653"/>
<evidence type="ECO:0000313" key="7">
    <source>
        <dbReference type="Proteomes" id="UP000009223"/>
    </source>
</evidence>
<dbReference type="EMBL" id="CP001843">
    <property type="protein sequence ID" value="AEF84477.1"/>
    <property type="molecule type" value="Genomic_DNA"/>
</dbReference>
<dbReference type="PANTHER" id="PTHR43095">
    <property type="entry name" value="SUGAR KINASE"/>
    <property type="match status" value="1"/>
</dbReference>
<dbReference type="Proteomes" id="UP000009223">
    <property type="component" value="Chromosome"/>
</dbReference>
<dbReference type="InterPro" id="IPR000577">
    <property type="entry name" value="Carb_kinase_FGGY"/>
</dbReference>
<keyword evidence="2" id="KW-0808">Transferase</keyword>
<dbReference type="PANTHER" id="PTHR43095:SF5">
    <property type="entry name" value="XYLULOSE KINASE"/>
    <property type="match status" value="1"/>
</dbReference>
<dbReference type="eggNOG" id="COG1070">
    <property type="taxonomic scope" value="Bacteria"/>
</dbReference>
<dbReference type="InterPro" id="IPR018484">
    <property type="entry name" value="FGGY_N"/>
</dbReference>
<dbReference type="InterPro" id="IPR018485">
    <property type="entry name" value="FGGY_C"/>
</dbReference>
<organism evidence="6 7">
    <name type="scientific">Treponema primitia (strain ATCC BAA-887 / DSM 12427 / ZAS-2)</name>
    <dbReference type="NCBI Taxonomy" id="545694"/>
    <lineage>
        <taxon>Bacteria</taxon>
        <taxon>Pseudomonadati</taxon>
        <taxon>Spirochaetota</taxon>
        <taxon>Spirochaetia</taxon>
        <taxon>Spirochaetales</taxon>
        <taxon>Treponemataceae</taxon>
        <taxon>Treponema</taxon>
    </lineage>
</organism>
<dbReference type="Gene3D" id="3.30.420.40">
    <property type="match status" value="2"/>
</dbReference>
<evidence type="ECO:0000313" key="6">
    <source>
        <dbReference type="EMBL" id="AEF84477.1"/>
    </source>
</evidence>
<dbReference type="InterPro" id="IPR050406">
    <property type="entry name" value="FGGY_Carb_Kinase"/>
</dbReference>
<dbReference type="GO" id="GO:0005975">
    <property type="term" value="P:carbohydrate metabolic process"/>
    <property type="evidence" value="ECO:0007669"/>
    <property type="project" value="InterPro"/>
</dbReference>
<reference evidence="6 7" key="2">
    <citation type="journal article" date="2011" name="ISME J.">
        <title>RNA-seq reveals cooperative metabolic interactions between two termite-gut spirochete species in co-culture.</title>
        <authorList>
            <person name="Rosenthal A.Z."/>
            <person name="Matson E.G."/>
            <person name="Eldar A."/>
            <person name="Leadbetter J.R."/>
        </authorList>
    </citation>
    <scope>NUCLEOTIDE SEQUENCE [LARGE SCALE GENOMIC DNA]</scope>
    <source>
        <strain evidence="7">ATCC BAA-887 / DSM 12427 / ZAS-2</strain>
    </source>
</reference>
<dbReference type="SUPFAM" id="SSF53067">
    <property type="entry name" value="Actin-like ATPase domain"/>
    <property type="match status" value="2"/>
</dbReference>
<comment type="similarity">
    <text evidence="1">Belongs to the FGGY kinase family.</text>
</comment>
<evidence type="ECO:0000259" key="5">
    <source>
        <dbReference type="Pfam" id="PF02782"/>
    </source>
</evidence>
<dbReference type="GO" id="GO:0016301">
    <property type="term" value="F:kinase activity"/>
    <property type="evidence" value="ECO:0007669"/>
    <property type="project" value="UniProtKB-KW"/>
</dbReference>
<accession>F5YQX5</accession>
<evidence type="ECO:0000256" key="2">
    <source>
        <dbReference type="ARBA" id="ARBA00022679"/>
    </source>
</evidence>
<dbReference type="PIRSF" id="PIRSF000538">
    <property type="entry name" value="GlpK"/>
    <property type="match status" value="1"/>
</dbReference>
<dbReference type="Pfam" id="PF00370">
    <property type="entry name" value="FGGY_N"/>
    <property type="match status" value="1"/>
</dbReference>
<keyword evidence="3 6" id="KW-0418">Kinase</keyword>
<protein>
    <submittedName>
        <fullName evidence="6">Carhohydrate kinase, fggy family</fullName>
    </submittedName>
</protein>
<keyword evidence="7" id="KW-1185">Reference proteome</keyword>
<sequence length="491" mass="52401">MASRIILCADIGSSALKAAFINSEGRQLAFAREVYTPIYTVGTASVPVSAGDWERAFTRAMGKLFSQAPDCRPDAICISGNGPTLAPLTRDGETLALLHWYQGPLGSTAPGSPSGDLPVIRSFYLPHALGFLRERPGEYEKTRYLLSSQEWLSWRLGADPVTVLPEGYGPYYWDDEQCRALGIDPGKFPPFVSLGSVIGRLSQEAAQRLGSAAAGLPAGIPIIAGGSDFIMALIGAGTVEKGMVCDRAGSSEGINCCDLRPEETASARDLRVLPHVSPGLWNVSVIIPSSGRLFEWYRTLTGQDGRPYEDILGELIPEGLLPSALSAAGSLSSALSPAGGDQGALFFPGKTAALFGKGGLFSRTDLGRAVLEAMGYQVRDALETLGRHGFPVGEMRLSGGQSRNRRWNQLKADMTGAILLVPELGDGELGGDAALGLMTLGDAANLKEAIGRIVHIQERYEPDPATAAVYGERFQTWRELREKAGPFNEML</sequence>
<feature type="domain" description="Carbohydrate kinase FGGY N-terminal" evidence="4">
    <location>
        <begin position="173"/>
        <end position="235"/>
    </location>
</feature>
<dbReference type="AlphaFoldDB" id="F5YQX5"/>
<evidence type="ECO:0000256" key="1">
    <source>
        <dbReference type="ARBA" id="ARBA00009156"/>
    </source>
</evidence>
<dbReference type="KEGG" id="tpi:TREPR_3653"/>